<dbReference type="NCBIfam" id="TIGR00059">
    <property type="entry name" value="L17"/>
    <property type="match status" value="1"/>
</dbReference>
<dbReference type="OrthoDB" id="9809073at2"/>
<dbReference type="EMBL" id="MKCS01000001">
    <property type="protein sequence ID" value="OHX13704.1"/>
    <property type="molecule type" value="Genomic_DNA"/>
</dbReference>
<dbReference type="PROSITE" id="PS01167">
    <property type="entry name" value="RIBOSOMAL_L17"/>
    <property type="match status" value="1"/>
</dbReference>
<sequence length="131" mass="14940">MRHRYSNRKLNRTTSHRLAMLRNMANSLLKHEVIVTTLPKAKELRRVAEPLITLGKKPSLANRRLAFDRTRDRDIVVKLFDVLGPRFSARNGGYVRILKYGFRKGDNAPMALVELVDRAEDAVAVVDDSAE</sequence>
<accession>A0A1S1X2G5</accession>
<dbReference type="GeneID" id="89687764"/>
<dbReference type="InterPro" id="IPR036373">
    <property type="entry name" value="Ribosomal_bL17_sf"/>
</dbReference>
<evidence type="ECO:0000313" key="8">
    <source>
        <dbReference type="Proteomes" id="UP000180088"/>
    </source>
</evidence>
<evidence type="ECO:0000313" key="6">
    <source>
        <dbReference type="EMBL" id="OHX13704.1"/>
    </source>
</evidence>
<dbReference type="Proteomes" id="UP000180088">
    <property type="component" value="Unassembled WGS sequence"/>
</dbReference>
<dbReference type="PANTHER" id="PTHR14413:SF16">
    <property type="entry name" value="LARGE RIBOSOMAL SUBUNIT PROTEIN BL17M"/>
    <property type="match status" value="1"/>
</dbReference>
<dbReference type="AlphaFoldDB" id="A0A1S1X2G5"/>
<dbReference type="Pfam" id="PF01196">
    <property type="entry name" value="Ribosomal_L17"/>
    <property type="match status" value="1"/>
</dbReference>
<dbReference type="RefSeq" id="WP_043579409.1">
    <property type="nucleotide sequence ID" value="NZ_MKCS01000001.1"/>
</dbReference>
<evidence type="ECO:0000313" key="9">
    <source>
        <dbReference type="Proteomes" id="UP000180280"/>
    </source>
</evidence>
<name>A0A1S1X2G5_9NEIS</name>
<protein>
    <recommendedName>
        <fullName evidence="4">Large ribosomal subunit protein bL17</fullName>
    </recommendedName>
</protein>
<organism evidence="6 8">
    <name type="scientific">Chromobacterium sphagni</name>
    <dbReference type="NCBI Taxonomy" id="1903179"/>
    <lineage>
        <taxon>Bacteria</taxon>
        <taxon>Pseudomonadati</taxon>
        <taxon>Pseudomonadota</taxon>
        <taxon>Betaproteobacteria</taxon>
        <taxon>Neisseriales</taxon>
        <taxon>Chromobacteriaceae</taxon>
        <taxon>Chromobacterium</taxon>
    </lineage>
</organism>
<dbReference type="STRING" id="1903179.BI347_09390"/>
<dbReference type="Gene3D" id="3.90.1030.10">
    <property type="entry name" value="Ribosomal protein L17"/>
    <property type="match status" value="1"/>
</dbReference>
<dbReference type="InterPro" id="IPR000456">
    <property type="entry name" value="Ribosomal_bL17"/>
</dbReference>
<dbReference type="GO" id="GO:0006412">
    <property type="term" value="P:translation"/>
    <property type="evidence" value="ECO:0007669"/>
    <property type="project" value="UniProtKB-UniRule"/>
</dbReference>
<reference evidence="8 9" key="1">
    <citation type="submission" date="2016-09" db="EMBL/GenBank/DDBJ databases">
        <title>Chromobacterium muskegensis sp. nov., an insecticidal bacterium isolated from Sphagnum bogs.</title>
        <authorList>
            <person name="Sparks M.E."/>
            <person name="Blackburn M.B."/>
            <person name="Gundersen-Rindal D.E."/>
            <person name="Mitchell A."/>
            <person name="Farrar R."/>
            <person name="Kuhar D."/>
        </authorList>
    </citation>
    <scope>NUCLEOTIDE SEQUENCE [LARGE SCALE GENOMIC DNA]</scope>
    <source>
        <strain evidence="7 9">14B-1</strain>
        <strain evidence="6 8">37-2</strain>
    </source>
</reference>
<dbReference type="SUPFAM" id="SSF64263">
    <property type="entry name" value="Prokaryotic ribosomal protein L17"/>
    <property type="match status" value="1"/>
</dbReference>
<dbReference type="EMBL" id="MKCT01000061">
    <property type="protein sequence ID" value="OHX18079.1"/>
    <property type="molecule type" value="Genomic_DNA"/>
</dbReference>
<keyword evidence="9" id="KW-1185">Reference proteome</keyword>
<evidence type="ECO:0000256" key="2">
    <source>
        <dbReference type="ARBA" id="ARBA00022980"/>
    </source>
</evidence>
<dbReference type="GO" id="GO:0003735">
    <property type="term" value="F:structural constituent of ribosome"/>
    <property type="evidence" value="ECO:0007669"/>
    <property type="project" value="InterPro"/>
</dbReference>
<evidence type="ECO:0000313" key="7">
    <source>
        <dbReference type="EMBL" id="OHX18079.1"/>
    </source>
</evidence>
<comment type="similarity">
    <text evidence="1 4 5">Belongs to the bacterial ribosomal protein bL17 family.</text>
</comment>
<dbReference type="GO" id="GO:0022625">
    <property type="term" value="C:cytosolic large ribosomal subunit"/>
    <property type="evidence" value="ECO:0007669"/>
    <property type="project" value="TreeGrafter"/>
</dbReference>
<evidence type="ECO:0000256" key="5">
    <source>
        <dbReference type="RuleBase" id="RU000660"/>
    </source>
</evidence>
<dbReference type="HAMAP" id="MF_01368">
    <property type="entry name" value="Ribosomal_bL17"/>
    <property type="match status" value="1"/>
</dbReference>
<proteinExistence type="inferred from homology"/>
<comment type="subunit">
    <text evidence="4">Part of the 50S ribosomal subunit. Contacts protein L32.</text>
</comment>
<dbReference type="Proteomes" id="UP000180280">
    <property type="component" value="Unassembled WGS sequence"/>
</dbReference>
<dbReference type="FunFam" id="3.90.1030.10:FF:000001">
    <property type="entry name" value="50S ribosomal protein L17"/>
    <property type="match status" value="1"/>
</dbReference>
<comment type="caution">
    <text evidence="6">The sequence shown here is derived from an EMBL/GenBank/DDBJ whole genome shotgun (WGS) entry which is preliminary data.</text>
</comment>
<evidence type="ECO:0000256" key="3">
    <source>
        <dbReference type="ARBA" id="ARBA00023274"/>
    </source>
</evidence>
<keyword evidence="2 4" id="KW-0689">Ribosomal protein</keyword>
<dbReference type="InterPro" id="IPR047859">
    <property type="entry name" value="Ribosomal_bL17_CS"/>
</dbReference>
<gene>
    <name evidence="4" type="primary">rplQ</name>
    <name evidence="7" type="ORF">BI344_11105</name>
    <name evidence="6" type="ORF">BI347_09390</name>
</gene>
<evidence type="ECO:0000256" key="4">
    <source>
        <dbReference type="HAMAP-Rule" id="MF_01368"/>
    </source>
</evidence>
<keyword evidence="3 4" id="KW-0687">Ribonucleoprotein</keyword>
<evidence type="ECO:0000256" key="1">
    <source>
        <dbReference type="ARBA" id="ARBA00008777"/>
    </source>
</evidence>
<dbReference type="PANTHER" id="PTHR14413">
    <property type="entry name" value="RIBOSOMAL PROTEIN L17"/>
    <property type="match status" value="1"/>
</dbReference>